<keyword evidence="1" id="KW-0812">Transmembrane</keyword>
<keyword evidence="1" id="KW-0472">Membrane</keyword>
<gene>
    <name evidence="2" type="ORF">ADN01_05220</name>
</gene>
<accession>A0A0P6YP29</accession>
<dbReference type="Proteomes" id="UP000050501">
    <property type="component" value="Unassembled WGS sequence"/>
</dbReference>
<feature type="transmembrane region" description="Helical" evidence="1">
    <location>
        <begin position="127"/>
        <end position="152"/>
    </location>
</feature>
<feature type="transmembrane region" description="Helical" evidence="1">
    <location>
        <begin position="21"/>
        <end position="45"/>
    </location>
</feature>
<evidence type="ECO:0000256" key="1">
    <source>
        <dbReference type="SAM" id="Phobius"/>
    </source>
</evidence>
<feature type="transmembrane region" description="Helical" evidence="1">
    <location>
        <begin position="253"/>
        <end position="275"/>
    </location>
</feature>
<evidence type="ECO:0000313" key="2">
    <source>
        <dbReference type="EMBL" id="KPL87005.1"/>
    </source>
</evidence>
<sequence>MDANSETTQAAPPRLIPAVTAGFNLIAANVWIILLPLALDLWLWFGPKLRLKALLLPWVTDFFSQLPPTTAPESALLIQRITETWQKTLESFNLLGVLRTYPIGVPSLLSVNGVAQTPLGPSQEYEMITAAGALGLWLLLLLAGLFIGSLFFGRIARLAFPTQRQDTLRALFWQFMQILIFNLALIFLLMVLLFPIALATTLLAAINPDLAQIALFLMGLVLIWLLFPLVFAPHGVFALRQNVVSATLTSLRLVRFFLPGASLFLVVLFVISQGLDIIWRIPPSNSWMLLLGLGGHAFISSSLIAASFVYYRGGIEWMQANLKKIMQPSSPTRA</sequence>
<comment type="caution">
    <text evidence="2">The sequence shown here is derived from an EMBL/GenBank/DDBJ whole genome shotgun (WGS) entry which is preliminary data.</text>
</comment>
<protein>
    <submittedName>
        <fullName evidence="2">Uncharacterized protein</fullName>
    </submittedName>
</protein>
<feature type="transmembrane region" description="Helical" evidence="1">
    <location>
        <begin position="210"/>
        <end position="232"/>
    </location>
</feature>
<dbReference type="STRING" id="229921.ADN01_05220"/>
<reference evidence="2 3" key="1">
    <citation type="submission" date="2015-07" db="EMBL/GenBank/DDBJ databases">
        <title>Genome sequence of Levilinea saccharolytica DSM 16555.</title>
        <authorList>
            <person name="Hemp J."/>
            <person name="Ward L.M."/>
            <person name="Pace L.A."/>
            <person name="Fischer W.W."/>
        </authorList>
    </citation>
    <scope>NUCLEOTIDE SEQUENCE [LARGE SCALE GENOMIC DNA]</scope>
    <source>
        <strain evidence="2 3">KIBI-1</strain>
    </source>
</reference>
<dbReference type="AlphaFoldDB" id="A0A0P6YP29"/>
<proteinExistence type="predicted"/>
<keyword evidence="1" id="KW-1133">Transmembrane helix</keyword>
<name>A0A0P6YP29_9CHLR</name>
<dbReference type="RefSeq" id="WP_062417902.1">
    <property type="nucleotide sequence ID" value="NZ_DF967974.1"/>
</dbReference>
<feature type="transmembrane region" description="Helical" evidence="1">
    <location>
        <begin position="287"/>
        <end position="311"/>
    </location>
</feature>
<keyword evidence="3" id="KW-1185">Reference proteome</keyword>
<feature type="transmembrane region" description="Helical" evidence="1">
    <location>
        <begin position="172"/>
        <end position="198"/>
    </location>
</feature>
<dbReference type="EMBL" id="LGCM01000020">
    <property type="protein sequence ID" value="KPL87005.1"/>
    <property type="molecule type" value="Genomic_DNA"/>
</dbReference>
<dbReference type="OrthoDB" id="161474at2"/>
<evidence type="ECO:0000313" key="3">
    <source>
        <dbReference type="Proteomes" id="UP000050501"/>
    </source>
</evidence>
<organism evidence="2 3">
    <name type="scientific">Levilinea saccharolytica</name>
    <dbReference type="NCBI Taxonomy" id="229921"/>
    <lineage>
        <taxon>Bacteria</taxon>
        <taxon>Bacillati</taxon>
        <taxon>Chloroflexota</taxon>
        <taxon>Anaerolineae</taxon>
        <taxon>Anaerolineales</taxon>
        <taxon>Anaerolineaceae</taxon>
        <taxon>Levilinea</taxon>
    </lineage>
</organism>